<evidence type="ECO:0000313" key="13">
    <source>
        <dbReference type="Proteomes" id="UP000526003"/>
    </source>
</evidence>
<keyword evidence="6 8" id="KW-0648">Protein biosynthesis</keyword>
<feature type="region of interest" description="G-domain" evidence="8">
    <location>
        <begin position="344"/>
        <end position="492"/>
    </location>
</feature>
<dbReference type="InterPro" id="IPR000178">
    <property type="entry name" value="TF_IF2_bacterial-like"/>
</dbReference>
<dbReference type="EMBL" id="JACMYG010000013">
    <property type="protein sequence ID" value="MBC2691041.1"/>
    <property type="molecule type" value="Genomic_DNA"/>
</dbReference>
<dbReference type="RefSeq" id="WP_166591403.1">
    <property type="nucleotide sequence ID" value="NZ_CP090311.1"/>
</dbReference>
<dbReference type="FunFam" id="3.40.50.10050:FF:000001">
    <property type="entry name" value="Translation initiation factor IF-2"/>
    <property type="match status" value="1"/>
</dbReference>
<dbReference type="FunFam" id="2.40.30.10:FF:000008">
    <property type="entry name" value="Translation initiation factor IF-2"/>
    <property type="match status" value="1"/>
</dbReference>
<feature type="binding site" evidence="8">
    <location>
        <begin position="350"/>
        <end position="357"/>
    </location>
    <ligand>
        <name>GTP</name>
        <dbReference type="ChEBI" id="CHEBI:37565"/>
    </ligand>
</feature>
<evidence type="ECO:0000256" key="7">
    <source>
        <dbReference type="ARBA" id="ARBA00023134"/>
    </source>
</evidence>
<evidence type="ECO:0000256" key="4">
    <source>
        <dbReference type="ARBA" id="ARBA00022540"/>
    </source>
</evidence>
<sequence length="841" mass="90860">MTQVTVKQLADEVKTPVERLLQQMREAGLPHTAAEEHVTDSEKQSLLTHLKSSHKAKVEEPRKITLQRKTTSTLRVAGSKSISVEVRKKKVFVQRSPEEIEAERKRELEERRAVENAARQKAEEEAKRRAEEEARRQPAAAQTAASDAVAAPAAAAEPVRESAPVAAAPAPSADVRNKQNEQRRPDKPRADDNNRRGSGDGERKNAPHRASVKEKAPAPRVAPRTTDEESDSFRRGGRGKAKLKKRNAHGFQSPTGPVVREVKIGETITVGDLAQQMSVKAAEIIKFMFKLGTPATINQVLDQETAQLVAEELGHKVTLVSDTALEDSLAESLKFEGETFSRAPVVTVMGHVDHGKTSLLDYIRRAKVAAGEAGGITQHIGAYHVETERGMVTFLDTPGHAAFTAMRARGAKATDIVILVVAADDGVMPQTIEAVQHAKAAGVPLVVAVNKIDKPGADLDRIRSELSVHGVTSEEWGGDTPFVSVSAKVGTGVDELLEAVLLQAEVLELKATPSAPGRGVVVESRLDKGRGPVATVLVQDGTLRQGDMVLVGSNYGRVRAMLDENGKPIKEAGPSIPVEILGLDGTPDAGDEMSVVADEKKAREVALFRQGKFREVKLARAHAGKLENIFENMGQEEKKTLNIVLKSDVRGSLEALNGALNGLGNDEVQVRVVGGGVGGITESDANLALASNAVLFGFNVRADAGARKIVEQEGLDMRYYNVIYDIIEDVKKALTGMLGSDVRENILGIAEVRDVFRSPKFGAIAGCMVVEGVVHRNRPIRVLREDIVIFEGELESLRRFKDDASEVRAGMECGIGVKSYNDVKVGDKIEVFEKVQVARSL</sequence>
<dbReference type="Gene3D" id="3.30.56.50">
    <property type="entry name" value="Putative DNA-binding domain, N-terminal subdomain of bacterial translation initiation factor IF2"/>
    <property type="match status" value="1"/>
</dbReference>
<dbReference type="FunFam" id="2.40.30.10:FF:000007">
    <property type="entry name" value="Translation initiation factor IF-2"/>
    <property type="match status" value="1"/>
</dbReference>
<dbReference type="InterPro" id="IPR053905">
    <property type="entry name" value="EF-G-like_DII"/>
</dbReference>
<dbReference type="SUPFAM" id="SSF50447">
    <property type="entry name" value="Translation proteins"/>
    <property type="match status" value="2"/>
</dbReference>
<comment type="similarity">
    <text evidence="1 8 9">Belongs to the TRAFAC class translation factor GTPase superfamily. Classic translation factor GTPase family. IF-2 subfamily.</text>
</comment>
<feature type="region of interest" description="Disordered" evidence="10">
    <location>
        <begin position="93"/>
        <end position="256"/>
    </location>
</feature>
<proteinExistence type="inferred from homology"/>
<keyword evidence="7 8" id="KW-0342">GTP-binding</keyword>
<dbReference type="NCBIfam" id="TIGR00487">
    <property type="entry name" value="IF-2"/>
    <property type="match status" value="1"/>
</dbReference>
<organism evidence="12 13">
    <name type="scientific">Pseudomonas kielensis</name>
    <dbReference type="NCBI Taxonomy" id="2762577"/>
    <lineage>
        <taxon>Bacteria</taxon>
        <taxon>Pseudomonadati</taxon>
        <taxon>Pseudomonadota</taxon>
        <taxon>Gammaproteobacteria</taxon>
        <taxon>Pseudomonadales</taxon>
        <taxon>Pseudomonadaceae</taxon>
        <taxon>Pseudomonas</taxon>
    </lineage>
</organism>
<dbReference type="InterPro" id="IPR009061">
    <property type="entry name" value="DNA-bd_dom_put_sf"/>
</dbReference>
<evidence type="ECO:0000256" key="5">
    <source>
        <dbReference type="ARBA" id="ARBA00022741"/>
    </source>
</evidence>
<protein>
    <recommendedName>
        <fullName evidence="2 8">Translation initiation factor IF-2</fullName>
    </recommendedName>
</protein>
<accession>A0A7X1GEU8</accession>
<dbReference type="InterPro" id="IPR000795">
    <property type="entry name" value="T_Tr_GTP-bd_dom"/>
</dbReference>
<evidence type="ECO:0000256" key="1">
    <source>
        <dbReference type="ARBA" id="ARBA00007733"/>
    </source>
</evidence>
<evidence type="ECO:0000256" key="8">
    <source>
        <dbReference type="HAMAP-Rule" id="MF_00100"/>
    </source>
</evidence>
<dbReference type="InterPro" id="IPR044145">
    <property type="entry name" value="IF2_II"/>
</dbReference>
<dbReference type="SUPFAM" id="SSF52540">
    <property type="entry name" value="P-loop containing nucleoside triphosphate hydrolases"/>
    <property type="match status" value="1"/>
</dbReference>
<dbReference type="HAMAP" id="MF_00100_B">
    <property type="entry name" value="IF_2_B"/>
    <property type="match status" value="1"/>
</dbReference>
<feature type="compositionally biased region" description="Basic and acidic residues" evidence="10">
    <location>
        <begin position="96"/>
        <end position="136"/>
    </location>
</feature>
<comment type="subcellular location">
    <subcellularLocation>
        <location evidence="8">Cytoplasm</location>
    </subcellularLocation>
</comment>
<feature type="domain" description="Tr-type G" evidence="11">
    <location>
        <begin position="341"/>
        <end position="510"/>
    </location>
</feature>
<dbReference type="Gene3D" id="2.40.30.10">
    <property type="entry name" value="Translation factors"/>
    <property type="match status" value="2"/>
</dbReference>
<dbReference type="GO" id="GO:0003924">
    <property type="term" value="F:GTPase activity"/>
    <property type="evidence" value="ECO:0007669"/>
    <property type="project" value="UniProtKB-UniRule"/>
</dbReference>
<evidence type="ECO:0000256" key="3">
    <source>
        <dbReference type="ARBA" id="ARBA00022490"/>
    </source>
</evidence>
<evidence type="ECO:0000313" key="12">
    <source>
        <dbReference type="EMBL" id="MBC2691041.1"/>
    </source>
</evidence>
<dbReference type="SUPFAM" id="SSF46955">
    <property type="entry name" value="Putative DNA-binding domain"/>
    <property type="match status" value="1"/>
</dbReference>
<dbReference type="Pfam" id="PF00009">
    <property type="entry name" value="GTP_EFTU"/>
    <property type="match status" value="1"/>
</dbReference>
<dbReference type="Gene3D" id="3.40.50.10050">
    <property type="entry name" value="Translation initiation factor IF- 2, domain 3"/>
    <property type="match status" value="1"/>
</dbReference>
<dbReference type="InterPro" id="IPR009000">
    <property type="entry name" value="Transl_B-barrel_sf"/>
</dbReference>
<dbReference type="InterPro" id="IPR005225">
    <property type="entry name" value="Small_GTP-bd"/>
</dbReference>
<dbReference type="Pfam" id="PF22042">
    <property type="entry name" value="EF-G_D2"/>
    <property type="match status" value="1"/>
</dbReference>
<dbReference type="InterPro" id="IPR013575">
    <property type="entry name" value="IF2_assoc_dom_bac"/>
</dbReference>
<dbReference type="PANTHER" id="PTHR43381">
    <property type="entry name" value="TRANSLATION INITIATION FACTOR IF-2-RELATED"/>
    <property type="match status" value="1"/>
</dbReference>
<keyword evidence="3 8" id="KW-0963">Cytoplasm</keyword>
<dbReference type="PANTHER" id="PTHR43381:SF5">
    <property type="entry name" value="TR-TYPE G DOMAIN-CONTAINING PROTEIN"/>
    <property type="match status" value="1"/>
</dbReference>
<dbReference type="CDD" id="cd03702">
    <property type="entry name" value="IF2_mtIF2_II"/>
    <property type="match status" value="1"/>
</dbReference>
<gene>
    <name evidence="8 12" type="primary">infB</name>
    <name evidence="12" type="ORF">H7995_14685</name>
</gene>
<name>A0A7X1GEU8_9PSED</name>
<dbReference type="GO" id="GO:0003743">
    <property type="term" value="F:translation initiation factor activity"/>
    <property type="evidence" value="ECO:0007669"/>
    <property type="project" value="UniProtKB-UniRule"/>
</dbReference>
<dbReference type="PROSITE" id="PS01176">
    <property type="entry name" value="IF2"/>
    <property type="match status" value="1"/>
</dbReference>
<evidence type="ECO:0000256" key="6">
    <source>
        <dbReference type="ARBA" id="ARBA00022917"/>
    </source>
</evidence>
<feature type="binding site" evidence="8">
    <location>
        <begin position="450"/>
        <end position="453"/>
    </location>
    <ligand>
        <name>GTP</name>
        <dbReference type="ChEBI" id="CHEBI:37565"/>
    </ligand>
</feature>
<reference evidence="12 13" key="1">
    <citation type="submission" date="2020-08" db="EMBL/GenBank/DDBJ databases">
        <title>Pseudomonas sp. nov.</title>
        <authorList>
            <person name="Gieschler S."/>
            <person name="Fiedler G."/>
            <person name="Brinks E."/>
            <person name="Boehnlein C."/>
            <person name="Franz C.M.A.P."/>
            <person name="Kabisch J."/>
        </authorList>
    </citation>
    <scope>NUCLEOTIDE SEQUENCE [LARGE SCALE GENOMIC DNA]</scope>
    <source>
        <strain evidence="12 13">MBT-1</strain>
    </source>
</reference>
<feature type="compositionally biased region" description="Basic and acidic residues" evidence="10">
    <location>
        <begin position="225"/>
        <end position="234"/>
    </location>
</feature>
<feature type="compositionally biased region" description="Basic and acidic residues" evidence="10">
    <location>
        <begin position="175"/>
        <end position="217"/>
    </location>
</feature>
<dbReference type="InterPro" id="IPR023115">
    <property type="entry name" value="TIF_IF2_dom3"/>
</dbReference>
<dbReference type="Pfam" id="PF08364">
    <property type="entry name" value="IF2_assoc"/>
    <property type="match status" value="1"/>
</dbReference>
<keyword evidence="4 8" id="KW-0396">Initiation factor</keyword>
<dbReference type="InterPro" id="IPR015760">
    <property type="entry name" value="TIF_IF2"/>
</dbReference>
<keyword evidence="5 8" id="KW-0547">Nucleotide-binding</keyword>
<feature type="compositionally biased region" description="Low complexity" evidence="10">
    <location>
        <begin position="137"/>
        <end position="173"/>
    </location>
</feature>
<comment type="function">
    <text evidence="8 9">One of the essential components for the initiation of protein synthesis. Protects formylmethionyl-tRNA from spontaneous hydrolysis and promotes its binding to the 30S ribosomal subunits. Also involved in the hydrolysis of GTP during the formation of the 70S ribosomal complex.</text>
</comment>
<dbReference type="Pfam" id="PF04760">
    <property type="entry name" value="IF2_N"/>
    <property type="match status" value="2"/>
</dbReference>
<dbReference type="FunFam" id="3.40.50.300:FF:000019">
    <property type="entry name" value="Translation initiation factor IF-2"/>
    <property type="match status" value="1"/>
</dbReference>
<evidence type="ECO:0000256" key="2">
    <source>
        <dbReference type="ARBA" id="ARBA00020675"/>
    </source>
</evidence>
<dbReference type="CDD" id="cd03692">
    <property type="entry name" value="mtIF2_IVc"/>
    <property type="match status" value="1"/>
</dbReference>
<dbReference type="Proteomes" id="UP000526003">
    <property type="component" value="Unassembled WGS sequence"/>
</dbReference>
<keyword evidence="13" id="KW-1185">Reference proteome</keyword>
<dbReference type="CDD" id="cd01887">
    <property type="entry name" value="IF2_eIF5B"/>
    <property type="match status" value="1"/>
</dbReference>
<dbReference type="NCBIfam" id="TIGR00231">
    <property type="entry name" value="small_GTP"/>
    <property type="match status" value="1"/>
</dbReference>
<feature type="binding site" evidence="8">
    <location>
        <begin position="396"/>
        <end position="400"/>
    </location>
    <ligand>
        <name>GTP</name>
        <dbReference type="ChEBI" id="CHEBI:37565"/>
    </ligand>
</feature>
<dbReference type="InterPro" id="IPR006847">
    <property type="entry name" value="IF2_N"/>
</dbReference>
<dbReference type="InterPro" id="IPR036925">
    <property type="entry name" value="TIF_IF2_dom3_sf"/>
</dbReference>
<dbReference type="Gene3D" id="3.40.50.300">
    <property type="entry name" value="P-loop containing nucleotide triphosphate hydrolases"/>
    <property type="match status" value="1"/>
</dbReference>
<feature type="compositionally biased region" description="Basic residues" evidence="10">
    <location>
        <begin position="235"/>
        <end position="248"/>
    </location>
</feature>
<dbReference type="SUPFAM" id="SSF52156">
    <property type="entry name" value="Initiation factor IF2/eIF5b, domain 3"/>
    <property type="match status" value="1"/>
</dbReference>
<dbReference type="GO" id="GO:0005525">
    <property type="term" value="F:GTP binding"/>
    <property type="evidence" value="ECO:0007669"/>
    <property type="project" value="UniProtKB-KW"/>
</dbReference>
<dbReference type="AlphaFoldDB" id="A0A7X1GEU8"/>
<dbReference type="InterPro" id="IPR027417">
    <property type="entry name" value="P-loop_NTPase"/>
</dbReference>
<dbReference type="PROSITE" id="PS51722">
    <property type="entry name" value="G_TR_2"/>
    <property type="match status" value="1"/>
</dbReference>
<dbReference type="GO" id="GO:0005829">
    <property type="term" value="C:cytosol"/>
    <property type="evidence" value="ECO:0007669"/>
    <property type="project" value="TreeGrafter"/>
</dbReference>
<evidence type="ECO:0000259" key="11">
    <source>
        <dbReference type="PROSITE" id="PS51722"/>
    </source>
</evidence>
<comment type="caution">
    <text evidence="12">The sequence shown here is derived from an EMBL/GenBank/DDBJ whole genome shotgun (WGS) entry which is preliminary data.</text>
</comment>
<dbReference type="Pfam" id="PF11987">
    <property type="entry name" value="IF-2"/>
    <property type="match status" value="1"/>
</dbReference>
<evidence type="ECO:0000256" key="10">
    <source>
        <dbReference type="SAM" id="MobiDB-lite"/>
    </source>
</evidence>
<evidence type="ECO:0000256" key="9">
    <source>
        <dbReference type="RuleBase" id="RU000644"/>
    </source>
</evidence>